<reference evidence="3" key="2">
    <citation type="journal article" date="2023" name="IMA Fungus">
        <title>Comparative genomic study of the Penicillium genus elucidates a diverse pangenome and 15 lateral gene transfer events.</title>
        <authorList>
            <person name="Petersen C."/>
            <person name="Sorensen T."/>
            <person name="Nielsen M.R."/>
            <person name="Sondergaard T.E."/>
            <person name="Sorensen J.L."/>
            <person name="Fitzpatrick D.A."/>
            <person name="Frisvad J.C."/>
            <person name="Nielsen K.L."/>
        </authorList>
    </citation>
    <scope>NUCLEOTIDE SEQUENCE</scope>
    <source>
        <strain evidence="3">IBT 29864</strain>
    </source>
</reference>
<sequence length="291" mass="32794">MDLITHIIDPEGEVIIILRNANSPFAQLTGDACTHRWLDISQLSFGKPLSSGNSPISQGLTGIPIFNYKPLEPNLKVQTENRDKRKGKKRRSFAEESAAEDFAAEEPPVEATTAEEPVVEGHIDQSCSLFQVSAKHLMFASPFFKRLLTGGWKGSTAYFQKRSVEITAEGWDVEALKILLRAIHGQYSHIPRKLTLEMLAKVAVIADYYECREALEFLAELWIEKVDEQTPSVASRDLILWLWISWFFRLPSQFKLSTSIAMSQSDGRIDNLGLPIPEDVLGERMYILLNA</sequence>
<dbReference type="GeneID" id="81437856"/>
<dbReference type="InterPro" id="IPR000210">
    <property type="entry name" value="BTB/POZ_dom"/>
</dbReference>
<dbReference type="AlphaFoldDB" id="A0A9W9VEZ9"/>
<dbReference type="Pfam" id="PF00651">
    <property type="entry name" value="BTB"/>
    <property type="match status" value="1"/>
</dbReference>
<accession>A0A9W9VEZ9</accession>
<name>A0A9W9VEZ9_9EURO</name>
<feature type="domain" description="BTB" evidence="2">
    <location>
        <begin position="131"/>
        <end position="218"/>
    </location>
</feature>
<dbReference type="OrthoDB" id="5326346at2759"/>
<protein>
    <recommendedName>
        <fullName evidence="2">BTB domain-containing protein</fullName>
    </recommendedName>
</protein>
<dbReference type="EMBL" id="JAPZBS010000004">
    <property type="protein sequence ID" value="KAJ5378339.1"/>
    <property type="molecule type" value="Genomic_DNA"/>
</dbReference>
<reference evidence="3" key="1">
    <citation type="submission" date="2022-11" db="EMBL/GenBank/DDBJ databases">
        <authorList>
            <person name="Petersen C."/>
        </authorList>
    </citation>
    <scope>NUCLEOTIDE SEQUENCE</scope>
    <source>
        <strain evidence="3">IBT 29864</strain>
    </source>
</reference>
<dbReference type="CDD" id="cd18186">
    <property type="entry name" value="BTB_POZ_ZBTB_KLHL-like"/>
    <property type="match status" value="1"/>
</dbReference>
<evidence type="ECO:0000256" key="1">
    <source>
        <dbReference type="SAM" id="MobiDB-lite"/>
    </source>
</evidence>
<keyword evidence="4" id="KW-1185">Reference proteome</keyword>
<organism evidence="3 4">
    <name type="scientific">Penicillium cataractarum</name>
    <dbReference type="NCBI Taxonomy" id="2100454"/>
    <lineage>
        <taxon>Eukaryota</taxon>
        <taxon>Fungi</taxon>
        <taxon>Dikarya</taxon>
        <taxon>Ascomycota</taxon>
        <taxon>Pezizomycotina</taxon>
        <taxon>Eurotiomycetes</taxon>
        <taxon>Eurotiomycetidae</taxon>
        <taxon>Eurotiales</taxon>
        <taxon>Aspergillaceae</taxon>
        <taxon>Penicillium</taxon>
    </lineage>
</organism>
<comment type="caution">
    <text evidence="3">The sequence shown here is derived from an EMBL/GenBank/DDBJ whole genome shotgun (WGS) entry which is preliminary data.</text>
</comment>
<evidence type="ECO:0000313" key="4">
    <source>
        <dbReference type="Proteomes" id="UP001147782"/>
    </source>
</evidence>
<evidence type="ECO:0000313" key="3">
    <source>
        <dbReference type="EMBL" id="KAJ5378339.1"/>
    </source>
</evidence>
<dbReference type="Proteomes" id="UP001147782">
    <property type="component" value="Unassembled WGS sequence"/>
</dbReference>
<feature type="region of interest" description="Disordered" evidence="1">
    <location>
        <begin position="78"/>
        <end position="116"/>
    </location>
</feature>
<proteinExistence type="predicted"/>
<feature type="compositionally biased region" description="Acidic residues" evidence="1">
    <location>
        <begin position="97"/>
        <end position="108"/>
    </location>
</feature>
<dbReference type="SUPFAM" id="SSF54695">
    <property type="entry name" value="POZ domain"/>
    <property type="match status" value="1"/>
</dbReference>
<dbReference type="Gene3D" id="3.30.710.10">
    <property type="entry name" value="Potassium Channel Kv1.1, Chain A"/>
    <property type="match status" value="1"/>
</dbReference>
<evidence type="ECO:0000259" key="2">
    <source>
        <dbReference type="Pfam" id="PF00651"/>
    </source>
</evidence>
<dbReference type="RefSeq" id="XP_056557202.1">
    <property type="nucleotide sequence ID" value="XM_056698677.1"/>
</dbReference>
<dbReference type="InterPro" id="IPR011333">
    <property type="entry name" value="SKP1/BTB/POZ_sf"/>
</dbReference>
<gene>
    <name evidence="3" type="ORF">N7496_005748</name>
</gene>